<protein>
    <submittedName>
        <fullName evidence="1">Uncharacterized protein</fullName>
    </submittedName>
</protein>
<dbReference type="PANTHER" id="PTHR13937">
    <property type="entry name" value="EUKARYOTIC TRANSLATION INITATION FACTOR 3, SUBUNIT 8 EIF3S8 -RELATED"/>
    <property type="match status" value="1"/>
</dbReference>
<dbReference type="InterPro" id="IPR027516">
    <property type="entry name" value="EIF3C"/>
</dbReference>
<organism evidence="1 2">
    <name type="scientific">Rubroshorea leprosula</name>
    <dbReference type="NCBI Taxonomy" id="152421"/>
    <lineage>
        <taxon>Eukaryota</taxon>
        <taxon>Viridiplantae</taxon>
        <taxon>Streptophyta</taxon>
        <taxon>Embryophyta</taxon>
        <taxon>Tracheophyta</taxon>
        <taxon>Spermatophyta</taxon>
        <taxon>Magnoliopsida</taxon>
        <taxon>eudicotyledons</taxon>
        <taxon>Gunneridae</taxon>
        <taxon>Pentapetalae</taxon>
        <taxon>rosids</taxon>
        <taxon>malvids</taxon>
        <taxon>Malvales</taxon>
        <taxon>Dipterocarpaceae</taxon>
        <taxon>Rubroshorea</taxon>
    </lineage>
</organism>
<reference evidence="1 2" key="1">
    <citation type="journal article" date="2021" name="Commun. Biol.">
        <title>The genome of Shorea leprosula (Dipterocarpaceae) highlights the ecological relevance of drought in aseasonal tropical rainforests.</title>
        <authorList>
            <person name="Ng K.K.S."/>
            <person name="Kobayashi M.J."/>
            <person name="Fawcett J.A."/>
            <person name="Hatakeyama M."/>
            <person name="Paape T."/>
            <person name="Ng C.H."/>
            <person name="Ang C.C."/>
            <person name="Tnah L.H."/>
            <person name="Lee C.T."/>
            <person name="Nishiyama T."/>
            <person name="Sese J."/>
            <person name="O'Brien M.J."/>
            <person name="Copetti D."/>
            <person name="Mohd Noor M.I."/>
            <person name="Ong R.C."/>
            <person name="Putra M."/>
            <person name="Sireger I.Z."/>
            <person name="Indrioko S."/>
            <person name="Kosugi Y."/>
            <person name="Izuno A."/>
            <person name="Isagi Y."/>
            <person name="Lee S.L."/>
            <person name="Shimizu K.K."/>
        </authorList>
    </citation>
    <scope>NUCLEOTIDE SEQUENCE [LARGE SCALE GENOMIC DNA]</scope>
    <source>
        <strain evidence="1">214</strain>
    </source>
</reference>
<name>A0AAV5KMN3_9ROSI</name>
<proteinExistence type="predicted"/>
<dbReference type="GO" id="GO:0003743">
    <property type="term" value="F:translation initiation factor activity"/>
    <property type="evidence" value="ECO:0007669"/>
    <property type="project" value="InterPro"/>
</dbReference>
<dbReference type="GO" id="GO:0005852">
    <property type="term" value="C:eukaryotic translation initiation factor 3 complex"/>
    <property type="evidence" value="ECO:0007669"/>
    <property type="project" value="InterPro"/>
</dbReference>
<evidence type="ECO:0000313" key="2">
    <source>
        <dbReference type="Proteomes" id="UP001054252"/>
    </source>
</evidence>
<sequence>MVTLRRRKVIMKMRLKLLASWDQPTRCIFFHDVERTRLRVLAFQLTEKLLALVKRNERAVKARIGGGKYMSFPQGKQGRSGRIGYGACGARTVAFDQVAGGGYRSNQSREAGRYFRRIASSIKGS</sequence>
<keyword evidence="2" id="KW-1185">Reference proteome</keyword>
<dbReference type="Proteomes" id="UP001054252">
    <property type="component" value="Unassembled WGS sequence"/>
</dbReference>
<dbReference type="GO" id="GO:0003723">
    <property type="term" value="F:RNA binding"/>
    <property type="evidence" value="ECO:0007669"/>
    <property type="project" value="InterPro"/>
</dbReference>
<comment type="caution">
    <text evidence="1">The sequence shown here is derived from an EMBL/GenBank/DDBJ whole genome shotgun (WGS) entry which is preliminary data.</text>
</comment>
<dbReference type="GO" id="GO:0031369">
    <property type="term" value="F:translation initiation factor binding"/>
    <property type="evidence" value="ECO:0007669"/>
    <property type="project" value="InterPro"/>
</dbReference>
<evidence type="ECO:0000313" key="1">
    <source>
        <dbReference type="EMBL" id="GKV25902.1"/>
    </source>
</evidence>
<accession>A0AAV5KMN3</accession>
<dbReference type="PANTHER" id="PTHR13937:SF0">
    <property type="entry name" value="EUKARYOTIC TRANSLATION INITIATION FACTOR 3 SUBUNIT C-RELATED"/>
    <property type="match status" value="1"/>
</dbReference>
<dbReference type="EMBL" id="BPVZ01000070">
    <property type="protein sequence ID" value="GKV25902.1"/>
    <property type="molecule type" value="Genomic_DNA"/>
</dbReference>
<dbReference type="AlphaFoldDB" id="A0AAV5KMN3"/>
<gene>
    <name evidence="1" type="ORF">SLEP1_g35281</name>
</gene>